<protein>
    <submittedName>
        <fullName evidence="1">Uncharacterized protein</fullName>
    </submittedName>
</protein>
<evidence type="ECO:0000313" key="2">
    <source>
        <dbReference type="Proteomes" id="UP001062846"/>
    </source>
</evidence>
<comment type="caution">
    <text evidence="1">The sequence shown here is derived from an EMBL/GenBank/DDBJ whole genome shotgun (WGS) entry which is preliminary data.</text>
</comment>
<organism evidence="1 2">
    <name type="scientific">Rhododendron molle</name>
    <name type="common">Chinese azalea</name>
    <name type="synonym">Azalea mollis</name>
    <dbReference type="NCBI Taxonomy" id="49168"/>
    <lineage>
        <taxon>Eukaryota</taxon>
        <taxon>Viridiplantae</taxon>
        <taxon>Streptophyta</taxon>
        <taxon>Embryophyta</taxon>
        <taxon>Tracheophyta</taxon>
        <taxon>Spermatophyta</taxon>
        <taxon>Magnoliopsida</taxon>
        <taxon>eudicotyledons</taxon>
        <taxon>Gunneridae</taxon>
        <taxon>Pentapetalae</taxon>
        <taxon>asterids</taxon>
        <taxon>Ericales</taxon>
        <taxon>Ericaceae</taxon>
        <taxon>Ericoideae</taxon>
        <taxon>Rhodoreae</taxon>
        <taxon>Rhododendron</taxon>
    </lineage>
</organism>
<dbReference type="Proteomes" id="UP001062846">
    <property type="component" value="Chromosome 13"/>
</dbReference>
<accession>A0ACC0L1Q2</accession>
<gene>
    <name evidence="1" type="ORF">RHMOL_Rhmol13G0009700</name>
</gene>
<proteinExistence type="predicted"/>
<reference evidence="1" key="1">
    <citation type="submission" date="2022-02" db="EMBL/GenBank/DDBJ databases">
        <title>Plant Genome Project.</title>
        <authorList>
            <person name="Zhang R.-G."/>
        </authorList>
    </citation>
    <scope>NUCLEOTIDE SEQUENCE</scope>
    <source>
        <strain evidence="1">AT1</strain>
    </source>
</reference>
<evidence type="ECO:0000313" key="1">
    <source>
        <dbReference type="EMBL" id="KAI8522614.1"/>
    </source>
</evidence>
<keyword evidence="2" id="KW-1185">Reference proteome</keyword>
<sequence>MEASILILLILGPLVVCYAGNPPFLGKGLTFPSLPGTPSRPSVNLINSPLVKDPAERIQWTELCRRAFWRTKFTPLPPYPAFTNMIELLPKPYISERNGDNPPQNKTPTRYRGKDLKGDSKQHENCNPGPRGYYTPLKGTSNGRKTLTKASGKVVEEEEKDPLSNAQGVNLLWLSRIANSNLQRKKENKNNRGPLPTGLENEADVNIEDTDMELDFNENMEDEPHGYPDGSDNPACARNVNSKSPPWSVGTD</sequence>
<name>A0ACC0L1Q2_RHOML</name>
<dbReference type="EMBL" id="CM046400">
    <property type="protein sequence ID" value="KAI8522614.1"/>
    <property type="molecule type" value="Genomic_DNA"/>
</dbReference>